<sequence length="167" mass="19680">MNVIDVEHKKPYVIESRVLISEKLLPSREFKGEYLETYAITPIILIENIKIRNSEDIRGIETRKEIYNQIFVLARAYLYVDNTKNHISFYFDGFPWSYLLENVNKETIKKIDSIYDEVQGGGCIENNYKQIIDQLSRMIYIFLNNDHSLKLTVRWAAVEALNPQNKI</sequence>
<gene>
    <name evidence="1" type="ORF">LCGC14_1932970</name>
</gene>
<dbReference type="EMBL" id="LAZR01020790">
    <property type="protein sequence ID" value="KKL87614.1"/>
    <property type="molecule type" value="Genomic_DNA"/>
</dbReference>
<reference evidence="1" key="1">
    <citation type="journal article" date="2015" name="Nature">
        <title>Complex archaea that bridge the gap between prokaryotes and eukaryotes.</title>
        <authorList>
            <person name="Spang A."/>
            <person name="Saw J.H."/>
            <person name="Jorgensen S.L."/>
            <person name="Zaremba-Niedzwiedzka K."/>
            <person name="Martijn J."/>
            <person name="Lind A.E."/>
            <person name="van Eijk R."/>
            <person name="Schleper C."/>
            <person name="Guy L."/>
            <person name="Ettema T.J."/>
        </authorList>
    </citation>
    <scope>NUCLEOTIDE SEQUENCE</scope>
</reference>
<evidence type="ECO:0000313" key="1">
    <source>
        <dbReference type="EMBL" id="KKL87614.1"/>
    </source>
</evidence>
<proteinExistence type="predicted"/>
<comment type="caution">
    <text evidence="1">The sequence shown here is derived from an EMBL/GenBank/DDBJ whole genome shotgun (WGS) entry which is preliminary data.</text>
</comment>
<name>A0A0F9FMJ2_9ZZZZ</name>
<protein>
    <submittedName>
        <fullName evidence="1">Uncharacterized protein</fullName>
    </submittedName>
</protein>
<accession>A0A0F9FMJ2</accession>
<organism evidence="1">
    <name type="scientific">marine sediment metagenome</name>
    <dbReference type="NCBI Taxonomy" id="412755"/>
    <lineage>
        <taxon>unclassified sequences</taxon>
        <taxon>metagenomes</taxon>
        <taxon>ecological metagenomes</taxon>
    </lineage>
</organism>
<dbReference type="AlphaFoldDB" id="A0A0F9FMJ2"/>